<dbReference type="PANTHER" id="PTHR12428">
    <property type="entry name" value="OXA1"/>
    <property type="match status" value="1"/>
</dbReference>
<feature type="domain" description="Membrane insertase YidC/Oxa/ALB C-terminal" evidence="11">
    <location>
        <begin position="44"/>
        <end position="310"/>
    </location>
</feature>
<keyword evidence="2" id="KW-0813">Transport</keyword>
<evidence type="ECO:0000256" key="8">
    <source>
        <dbReference type="ARBA" id="ARBA00023186"/>
    </source>
</evidence>
<evidence type="ECO:0000256" key="6">
    <source>
        <dbReference type="ARBA" id="ARBA00022989"/>
    </source>
</evidence>
<keyword evidence="6 10" id="KW-1133">Transmembrane helix</keyword>
<evidence type="ECO:0000256" key="10">
    <source>
        <dbReference type="SAM" id="Phobius"/>
    </source>
</evidence>
<evidence type="ECO:0000256" key="3">
    <source>
        <dbReference type="ARBA" id="ARBA00022475"/>
    </source>
</evidence>
<proteinExistence type="inferred from homology"/>
<feature type="transmembrane region" description="Helical" evidence="10">
    <location>
        <begin position="235"/>
        <end position="253"/>
    </location>
</feature>
<evidence type="ECO:0000256" key="1">
    <source>
        <dbReference type="ARBA" id="ARBA00004651"/>
    </source>
</evidence>
<keyword evidence="13" id="KW-1185">Reference proteome</keyword>
<dbReference type="Pfam" id="PF02096">
    <property type="entry name" value="60KD_IMP"/>
    <property type="match status" value="1"/>
</dbReference>
<dbReference type="CDD" id="cd20070">
    <property type="entry name" value="5TM_YidC_Alb3"/>
    <property type="match status" value="1"/>
</dbReference>
<keyword evidence="7 10" id="KW-0472">Membrane</keyword>
<evidence type="ECO:0000259" key="11">
    <source>
        <dbReference type="Pfam" id="PF02096"/>
    </source>
</evidence>
<feature type="transmembrane region" description="Helical" evidence="10">
    <location>
        <begin position="42"/>
        <end position="63"/>
    </location>
</feature>
<feature type="transmembrane region" description="Helical" evidence="10">
    <location>
        <begin position="273"/>
        <end position="296"/>
    </location>
</feature>
<reference evidence="12 13" key="1">
    <citation type="submission" date="2018-09" db="EMBL/GenBank/DDBJ databases">
        <authorList>
            <person name="Postec A."/>
        </authorList>
    </citation>
    <scope>NUCLEOTIDE SEQUENCE [LARGE SCALE GENOMIC DNA]</scope>
    <source>
        <strain evidence="12">70B-A</strain>
    </source>
</reference>
<feature type="transmembrane region" description="Helical" evidence="10">
    <location>
        <begin position="111"/>
        <end position="134"/>
    </location>
</feature>
<dbReference type="RefSeq" id="WP_125137009.1">
    <property type="nucleotide sequence ID" value="NZ_LR130778.1"/>
</dbReference>
<keyword evidence="8" id="KW-0143">Chaperone</keyword>
<evidence type="ECO:0000313" key="13">
    <source>
        <dbReference type="Proteomes" id="UP000279029"/>
    </source>
</evidence>
<evidence type="ECO:0000256" key="4">
    <source>
        <dbReference type="ARBA" id="ARBA00022692"/>
    </source>
</evidence>
<accession>A0A3P7PV00</accession>
<feature type="transmembrane region" description="Helical" evidence="10">
    <location>
        <begin position="15"/>
        <end position="35"/>
    </location>
</feature>
<comment type="subcellular location">
    <subcellularLocation>
        <location evidence="1">Cell membrane</location>
        <topology evidence="1">Multi-pass membrane protein</topology>
    </subcellularLocation>
    <subcellularLocation>
        <location evidence="9">Membrane</location>
        <topology evidence="9">Multi-pass membrane protein</topology>
    </subcellularLocation>
</comment>
<dbReference type="PANTHER" id="PTHR12428:SF65">
    <property type="entry name" value="CYTOCHROME C OXIDASE ASSEMBLY PROTEIN COX18, MITOCHONDRIAL"/>
    <property type="match status" value="1"/>
</dbReference>
<organism evidence="12 13">
    <name type="scientific">Petrocella atlantisensis</name>
    <dbReference type="NCBI Taxonomy" id="2173034"/>
    <lineage>
        <taxon>Bacteria</taxon>
        <taxon>Bacillati</taxon>
        <taxon>Bacillota</taxon>
        <taxon>Clostridia</taxon>
        <taxon>Lachnospirales</taxon>
        <taxon>Vallitaleaceae</taxon>
        <taxon>Petrocella</taxon>
    </lineage>
</organism>
<dbReference type="AlphaFoldDB" id="A0A3P7PV00"/>
<dbReference type="OrthoDB" id="9780552at2"/>
<evidence type="ECO:0000256" key="2">
    <source>
        <dbReference type="ARBA" id="ARBA00022448"/>
    </source>
</evidence>
<dbReference type="KEGG" id="cbar:PATL70BA_1866"/>
<evidence type="ECO:0000313" key="12">
    <source>
        <dbReference type="EMBL" id="VDN47757.1"/>
    </source>
</evidence>
<evidence type="ECO:0000256" key="7">
    <source>
        <dbReference type="ARBA" id="ARBA00023136"/>
    </source>
</evidence>
<dbReference type="GO" id="GO:0005886">
    <property type="term" value="C:plasma membrane"/>
    <property type="evidence" value="ECO:0007669"/>
    <property type="project" value="UniProtKB-SubCell"/>
</dbReference>
<sequence>MFLDHMVLLTQNTTFIIGPIAQLFGIIMDTIYNIFSNMGIKSLGISIIVFTLIVRTLMLPLAFKQQKSMQEMQKIQPELKKIQDKYKNKKDPESQQKFQMEMNQLYKEHGVSPFGGCLPVLVQFPIIIALFQVLRNLPAYIKSVGLIYEDIVRIVLPVEGSEGILTQWASEVMVKNFDITNVQMAIDVLAKFSSEQWTIFIDQFNSVAHLITPSLEKITEMYMFLGINLADKPNLMSIGVLLPLLNVVVQFMVMKSSTASASAEQNSTQKSMLYTMPLITAFFVSTMPAGLGLYWLASSIFQWAQQVVINSHLKDKEKK</sequence>
<dbReference type="NCBIfam" id="TIGR03592">
    <property type="entry name" value="yidC_oxa1_cterm"/>
    <property type="match status" value="1"/>
</dbReference>
<dbReference type="GO" id="GO:0051205">
    <property type="term" value="P:protein insertion into membrane"/>
    <property type="evidence" value="ECO:0007669"/>
    <property type="project" value="TreeGrafter"/>
</dbReference>
<keyword evidence="4 9" id="KW-0812">Transmembrane</keyword>
<evidence type="ECO:0000256" key="5">
    <source>
        <dbReference type="ARBA" id="ARBA00022927"/>
    </source>
</evidence>
<protein>
    <recommendedName>
        <fullName evidence="11">Membrane insertase YidC/Oxa/ALB C-terminal domain-containing protein</fullName>
    </recommendedName>
</protein>
<dbReference type="GO" id="GO:0032977">
    <property type="term" value="F:membrane insertase activity"/>
    <property type="evidence" value="ECO:0007669"/>
    <property type="project" value="InterPro"/>
</dbReference>
<gene>
    <name evidence="12" type="ORF">PATL70BA_1866</name>
</gene>
<evidence type="ECO:0000256" key="9">
    <source>
        <dbReference type="RuleBase" id="RU003945"/>
    </source>
</evidence>
<dbReference type="EMBL" id="LR130778">
    <property type="protein sequence ID" value="VDN47757.1"/>
    <property type="molecule type" value="Genomic_DNA"/>
</dbReference>
<comment type="similarity">
    <text evidence="9">Belongs to the OXA1/ALB3/YidC family.</text>
</comment>
<dbReference type="GO" id="GO:0015031">
    <property type="term" value="P:protein transport"/>
    <property type="evidence" value="ECO:0007669"/>
    <property type="project" value="UniProtKB-KW"/>
</dbReference>
<keyword evidence="3" id="KW-1003">Cell membrane</keyword>
<name>A0A3P7PV00_9FIRM</name>
<dbReference type="Proteomes" id="UP000279029">
    <property type="component" value="Chromosome"/>
</dbReference>
<dbReference type="InterPro" id="IPR047196">
    <property type="entry name" value="YidC_ALB_C"/>
</dbReference>
<dbReference type="InterPro" id="IPR001708">
    <property type="entry name" value="YidC/ALB3/OXA1/COX18"/>
</dbReference>
<keyword evidence="5" id="KW-0653">Protein transport</keyword>
<dbReference type="InterPro" id="IPR028055">
    <property type="entry name" value="YidC/Oxa/ALB_C"/>
</dbReference>